<gene>
    <name evidence="1" type="ORF">F7D97_11270</name>
</gene>
<dbReference type="RefSeq" id="WP_153080574.1">
    <property type="nucleotide sequence ID" value="NZ_JAPDUK010000001.1"/>
</dbReference>
<dbReference type="InterPro" id="IPR024524">
    <property type="entry name" value="DUF3800"/>
</dbReference>
<dbReference type="EMBL" id="VZCY01000091">
    <property type="protein sequence ID" value="MQN10484.1"/>
    <property type="molecule type" value="Genomic_DNA"/>
</dbReference>
<dbReference type="Pfam" id="PF12686">
    <property type="entry name" value="DUF3800"/>
    <property type="match status" value="1"/>
</dbReference>
<organism evidence="1 2">
    <name type="scientific">Segatella copri</name>
    <dbReference type="NCBI Taxonomy" id="165179"/>
    <lineage>
        <taxon>Bacteria</taxon>
        <taxon>Pseudomonadati</taxon>
        <taxon>Bacteroidota</taxon>
        <taxon>Bacteroidia</taxon>
        <taxon>Bacteroidales</taxon>
        <taxon>Prevotellaceae</taxon>
        <taxon>Segatella</taxon>
    </lineage>
</organism>
<sequence>MAKINIYCDESCHLEHDGIKPMLLGCVWCEEQKKDAIFKRLRAIKVKYGLKPTCELKWNAVSQAKLAYYQEVMDFFFDNSDLHFRVLVVPDKSVLHHEQYGQTHDQFYYKMYFDLLKTILTPSNEYCIYLDIKDTNGGRKVEKLKDVLANNAYDYNKKMIRKIQQVRSHEVELIELADFLIGAVAYAHRGLNTSAAKLELVEQMKRRSKYSLLKSTLVKEDKVNIFVWKGRQV</sequence>
<dbReference type="Proteomes" id="UP000406735">
    <property type="component" value="Unassembled WGS sequence"/>
</dbReference>
<reference evidence="1 2" key="1">
    <citation type="submission" date="2019-09" db="EMBL/GenBank/DDBJ databases">
        <title>Distinct polysaccharide growth profiles of human intestinal Prevotella copri isolates.</title>
        <authorList>
            <person name="Fehlner-Peach H."/>
            <person name="Magnabosco C."/>
            <person name="Raghavan V."/>
            <person name="Scher J.U."/>
            <person name="Tett A."/>
            <person name="Cox L.M."/>
            <person name="Gottsegen C."/>
            <person name="Watters A."/>
            <person name="Wiltshire- Gordon J.D."/>
            <person name="Segata N."/>
            <person name="Bonneau R."/>
            <person name="Littman D.R."/>
        </authorList>
    </citation>
    <scope>NUCLEOTIDE SEQUENCE [LARGE SCALE GENOMIC DNA]</scope>
    <source>
        <strain evidence="2">iK21513</strain>
    </source>
</reference>
<dbReference type="AlphaFoldDB" id="A0A6A7VVW5"/>
<accession>A0A6A7VVW5</accession>
<protein>
    <submittedName>
        <fullName evidence="1">DUF3800 domain-containing protein</fullName>
    </submittedName>
</protein>
<evidence type="ECO:0000313" key="1">
    <source>
        <dbReference type="EMBL" id="MQN10484.1"/>
    </source>
</evidence>
<evidence type="ECO:0000313" key="2">
    <source>
        <dbReference type="Proteomes" id="UP000406735"/>
    </source>
</evidence>
<name>A0A6A7VVW5_9BACT</name>
<proteinExistence type="predicted"/>
<comment type="caution">
    <text evidence="1">The sequence shown here is derived from an EMBL/GenBank/DDBJ whole genome shotgun (WGS) entry which is preliminary data.</text>
</comment>